<keyword evidence="15" id="KW-1185">Reference proteome</keyword>
<dbReference type="SUPFAM" id="SSF158472">
    <property type="entry name" value="HAMP domain-like"/>
    <property type="match status" value="1"/>
</dbReference>
<feature type="domain" description="HAMP" evidence="13">
    <location>
        <begin position="167"/>
        <end position="220"/>
    </location>
</feature>
<dbReference type="Proteomes" id="UP000060787">
    <property type="component" value="Chromosome"/>
</dbReference>
<evidence type="ECO:0000256" key="6">
    <source>
        <dbReference type="ARBA" id="ARBA00022692"/>
    </source>
</evidence>
<sequence>MSGPAKRPKRRLRNRLMLAFAGFALSVAALFGLYAVSFMYATEDAFFDSMLEQEAAAQLRRHALDGGWAEPQQAFMRVYPDTQHFPADLLAARESEPWRSEFAGRDGRHYHVKALQPPAPAQGAWLVAEVSRQLVVRPMRDRILQWLGWSALAVVALALLIGAWLARRSTAPLSRLATLVDSMAPNRWPQRIAAGFPDDEVGVLARGLDAMTERTQAFIDREQAFTRDASHELRTPLAVIRSAGERLLAEPALSTAGREHLLHLRQSAWQLEQTVTTLLTLAREAPVVLPDAPIALLPVLERVVLEQAVWLDGKPVEVEVEVPADARIDLPQPVLHILLSNLIGNAFAHTESGTVAIGVAGGCLRIANRGHPIPAELRERLHEPFRKREGSAGLGLGLAIVQRLCERYRVDLRLDEEAGAMVVSLALAGAAGPPQGAPGTAGPAEDSAARSD</sequence>
<dbReference type="PATRIC" id="fig|84531.8.peg.2539"/>
<protein>
    <recommendedName>
        <fullName evidence="3">histidine kinase</fullName>
        <ecNumber evidence="3">2.7.13.3</ecNumber>
    </recommendedName>
</protein>
<dbReference type="PROSITE" id="PS50109">
    <property type="entry name" value="HIS_KIN"/>
    <property type="match status" value="1"/>
</dbReference>
<evidence type="ECO:0000256" key="4">
    <source>
        <dbReference type="ARBA" id="ARBA00022553"/>
    </source>
</evidence>
<dbReference type="Pfam" id="PF02518">
    <property type="entry name" value="HATPase_c"/>
    <property type="match status" value="1"/>
</dbReference>
<evidence type="ECO:0000259" key="13">
    <source>
        <dbReference type="PROSITE" id="PS50885"/>
    </source>
</evidence>
<dbReference type="InterPro" id="IPR003594">
    <property type="entry name" value="HATPase_dom"/>
</dbReference>
<dbReference type="CDD" id="cd00082">
    <property type="entry name" value="HisKA"/>
    <property type="match status" value="1"/>
</dbReference>
<dbReference type="InterPro" id="IPR036890">
    <property type="entry name" value="HATPase_C_sf"/>
</dbReference>
<dbReference type="Gene3D" id="6.10.340.10">
    <property type="match status" value="1"/>
</dbReference>
<dbReference type="SMART" id="SM00304">
    <property type="entry name" value="HAMP"/>
    <property type="match status" value="1"/>
</dbReference>
<evidence type="ECO:0000256" key="8">
    <source>
        <dbReference type="ARBA" id="ARBA00022989"/>
    </source>
</evidence>
<dbReference type="EC" id="2.7.13.3" evidence="3"/>
<name>A0A0S2FAT5_LYSAN</name>
<keyword evidence="8 11" id="KW-1133">Transmembrane helix</keyword>
<dbReference type="InterPro" id="IPR050428">
    <property type="entry name" value="TCS_sensor_his_kinase"/>
</dbReference>
<evidence type="ECO:0000256" key="7">
    <source>
        <dbReference type="ARBA" id="ARBA00022777"/>
    </source>
</evidence>
<gene>
    <name evidence="14" type="ORF">LA76x_2531</name>
</gene>
<evidence type="ECO:0000256" key="10">
    <source>
        <dbReference type="SAM" id="MobiDB-lite"/>
    </source>
</evidence>
<feature type="compositionally biased region" description="Low complexity" evidence="10">
    <location>
        <begin position="430"/>
        <end position="444"/>
    </location>
</feature>
<dbReference type="KEGG" id="lab:LA76x_2531"/>
<dbReference type="Pfam" id="PF00512">
    <property type="entry name" value="HisKA"/>
    <property type="match status" value="1"/>
</dbReference>
<dbReference type="CDD" id="cd06225">
    <property type="entry name" value="HAMP"/>
    <property type="match status" value="1"/>
</dbReference>
<evidence type="ECO:0000256" key="3">
    <source>
        <dbReference type="ARBA" id="ARBA00012438"/>
    </source>
</evidence>
<dbReference type="SUPFAM" id="SSF47384">
    <property type="entry name" value="Homodimeric domain of signal transducing histidine kinase"/>
    <property type="match status" value="1"/>
</dbReference>
<keyword evidence="6 11" id="KW-0812">Transmembrane</keyword>
<dbReference type="SUPFAM" id="SSF55874">
    <property type="entry name" value="ATPase domain of HSP90 chaperone/DNA topoisomerase II/histidine kinase"/>
    <property type="match status" value="1"/>
</dbReference>
<evidence type="ECO:0000256" key="2">
    <source>
        <dbReference type="ARBA" id="ARBA00004370"/>
    </source>
</evidence>
<dbReference type="PANTHER" id="PTHR45436:SF16">
    <property type="entry name" value="HISTIDINE KINASE"/>
    <property type="match status" value="1"/>
</dbReference>
<feature type="transmembrane region" description="Helical" evidence="11">
    <location>
        <begin position="146"/>
        <end position="166"/>
    </location>
</feature>
<evidence type="ECO:0000256" key="11">
    <source>
        <dbReference type="SAM" id="Phobius"/>
    </source>
</evidence>
<dbReference type="STRING" id="84531.LA76x_2531"/>
<dbReference type="GO" id="GO:0000155">
    <property type="term" value="F:phosphorelay sensor kinase activity"/>
    <property type="evidence" value="ECO:0007669"/>
    <property type="project" value="InterPro"/>
</dbReference>
<dbReference type="EMBL" id="CP011129">
    <property type="protein sequence ID" value="ALN80661.1"/>
    <property type="molecule type" value="Genomic_DNA"/>
</dbReference>
<evidence type="ECO:0000256" key="5">
    <source>
        <dbReference type="ARBA" id="ARBA00022679"/>
    </source>
</evidence>
<accession>A0A0S2FAT5</accession>
<proteinExistence type="predicted"/>
<dbReference type="GO" id="GO:0005886">
    <property type="term" value="C:plasma membrane"/>
    <property type="evidence" value="ECO:0007669"/>
    <property type="project" value="TreeGrafter"/>
</dbReference>
<evidence type="ECO:0000256" key="1">
    <source>
        <dbReference type="ARBA" id="ARBA00000085"/>
    </source>
</evidence>
<dbReference type="InterPro" id="IPR003661">
    <property type="entry name" value="HisK_dim/P_dom"/>
</dbReference>
<evidence type="ECO:0000256" key="9">
    <source>
        <dbReference type="ARBA" id="ARBA00023012"/>
    </source>
</evidence>
<evidence type="ECO:0000313" key="14">
    <source>
        <dbReference type="EMBL" id="ALN80661.1"/>
    </source>
</evidence>
<keyword evidence="9" id="KW-0902">Two-component regulatory system</keyword>
<feature type="region of interest" description="Disordered" evidence="10">
    <location>
        <begin position="430"/>
        <end position="452"/>
    </location>
</feature>
<dbReference type="InterPro" id="IPR005467">
    <property type="entry name" value="His_kinase_dom"/>
</dbReference>
<keyword evidence="5" id="KW-0808">Transferase</keyword>
<dbReference type="Gene3D" id="1.10.287.130">
    <property type="match status" value="1"/>
</dbReference>
<dbReference type="AlphaFoldDB" id="A0A0S2FAT5"/>
<dbReference type="InterPro" id="IPR003660">
    <property type="entry name" value="HAMP_dom"/>
</dbReference>
<dbReference type="SMART" id="SM00387">
    <property type="entry name" value="HATPase_c"/>
    <property type="match status" value="1"/>
</dbReference>
<dbReference type="SMART" id="SM00388">
    <property type="entry name" value="HisKA"/>
    <property type="match status" value="1"/>
</dbReference>
<dbReference type="PROSITE" id="PS50885">
    <property type="entry name" value="HAMP"/>
    <property type="match status" value="1"/>
</dbReference>
<dbReference type="Gene3D" id="3.30.565.10">
    <property type="entry name" value="Histidine kinase-like ATPase, C-terminal domain"/>
    <property type="match status" value="1"/>
</dbReference>
<keyword evidence="4" id="KW-0597">Phosphoprotein</keyword>
<comment type="catalytic activity">
    <reaction evidence="1">
        <text>ATP + protein L-histidine = ADP + protein N-phospho-L-histidine.</text>
        <dbReference type="EC" id="2.7.13.3"/>
    </reaction>
</comment>
<dbReference type="Pfam" id="PF00672">
    <property type="entry name" value="HAMP"/>
    <property type="match status" value="1"/>
</dbReference>
<evidence type="ECO:0000259" key="12">
    <source>
        <dbReference type="PROSITE" id="PS50109"/>
    </source>
</evidence>
<reference evidence="14 15" key="1">
    <citation type="journal article" date="2015" name="BMC Genomics">
        <title>Comparative genomics and metabolic profiling of the genus Lysobacter.</title>
        <authorList>
            <person name="de Bruijn I."/>
            <person name="Cheng X."/>
            <person name="de Jager V."/>
            <person name="Exposito R.G."/>
            <person name="Watrous J."/>
            <person name="Patel N."/>
            <person name="Postma J."/>
            <person name="Dorrestein P.C."/>
            <person name="Kobayashi D."/>
            <person name="Raaijmakers J.M."/>
        </authorList>
    </citation>
    <scope>NUCLEOTIDE SEQUENCE [LARGE SCALE GENOMIC DNA]</scope>
    <source>
        <strain evidence="14 15">76</strain>
    </source>
</reference>
<feature type="domain" description="Histidine kinase" evidence="12">
    <location>
        <begin position="228"/>
        <end position="431"/>
    </location>
</feature>
<dbReference type="eggNOG" id="COG0642">
    <property type="taxonomic scope" value="Bacteria"/>
</dbReference>
<dbReference type="InterPro" id="IPR036097">
    <property type="entry name" value="HisK_dim/P_sf"/>
</dbReference>
<comment type="subcellular location">
    <subcellularLocation>
        <location evidence="2">Membrane</location>
    </subcellularLocation>
</comment>
<feature type="transmembrane region" description="Helical" evidence="11">
    <location>
        <begin position="16"/>
        <end position="41"/>
    </location>
</feature>
<organism evidence="14 15">
    <name type="scientific">Lysobacter antibioticus</name>
    <dbReference type="NCBI Taxonomy" id="84531"/>
    <lineage>
        <taxon>Bacteria</taxon>
        <taxon>Pseudomonadati</taxon>
        <taxon>Pseudomonadota</taxon>
        <taxon>Gammaproteobacteria</taxon>
        <taxon>Lysobacterales</taxon>
        <taxon>Lysobacteraceae</taxon>
        <taxon>Lysobacter</taxon>
    </lineage>
</organism>
<keyword evidence="11" id="KW-0472">Membrane</keyword>
<evidence type="ECO:0000313" key="15">
    <source>
        <dbReference type="Proteomes" id="UP000060787"/>
    </source>
</evidence>
<dbReference type="PANTHER" id="PTHR45436">
    <property type="entry name" value="SENSOR HISTIDINE KINASE YKOH"/>
    <property type="match status" value="1"/>
</dbReference>
<keyword evidence="7" id="KW-0418">Kinase</keyword>